<dbReference type="EMBL" id="FCOC02000015">
    <property type="protein sequence ID" value="SAL41292.1"/>
    <property type="molecule type" value="Genomic_DNA"/>
</dbReference>
<dbReference type="Proteomes" id="UP000054893">
    <property type="component" value="Unassembled WGS sequence"/>
</dbReference>
<accession>A0A158HA51</accession>
<feature type="compositionally biased region" description="Polar residues" evidence="1">
    <location>
        <begin position="2560"/>
        <end position="2578"/>
    </location>
</feature>
<gene>
    <name evidence="3" type="ORF">AWB64_04394</name>
</gene>
<dbReference type="InterPro" id="IPR036725">
    <property type="entry name" value="ColE3_ribonuclease_sf"/>
</dbReference>
<dbReference type="NCBIfam" id="TIGR01731">
    <property type="entry name" value="fil_hemag_20aa"/>
    <property type="match status" value="24"/>
</dbReference>
<evidence type="ECO:0000259" key="2">
    <source>
        <dbReference type="Pfam" id="PF09000"/>
    </source>
</evidence>
<dbReference type="GO" id="GO:0003723">
    <property type="term" value="F:RNA binding"/>
    <property type="evidence" value="ECO:0007669"/>
    <property type="project" value="InterPro"/>
</dbReference>
<protein>
    <submittedName>
        <fullName evidence="3">Filamentous hemagglutinin outer membrane protein</fullName>
    </submittedName>
</protein>
<feature type="region of interest" description="Disordered" evidence="1">
    <location>
        <begin position="2019"/>
        <end position="2068"/>
    </location>
</feature>
<dbReference type="Pfam" id="PF13332">
    <property type="entry name" value="Fil_haemagg_2"/>
    <property type="match status" value="2"/>
</dbReference>
<evidence type="ECO:0000313" key="4">
    <source>
        <dbReference type="Proteomes" id="UP000054893"/>
    </source>
</evidence>
<organism evidence="3 4">
    <name type="scientific">Caballeronia sordidicola</name>
    <name type="common">Burkholderia sordidicola</name>
    <dbReference type="NCBI Taxonomy" id="196367"/>
    <lineage>
        <taxon>Bacteria</taxon>
        <taxon>Pseudomonadati</taxon>
        <taxon>Pseudomonadota</taxon>
        <taxon>Betaproteobacteria</taxon>
        <taxon>Burkholderiales</taxon>
        <taxon>Burkholderiaceae</taxon>
        <taxon>Caballeronia</taxon>
    </lineage>
</organism>
<feature type="region of interest" description="Disordered" evidence="1">
    <location>
        <begin position="2553"/>
        <end position="2583"/>
    </location>
</feature>
<dbReference type="Pfam" id="PF09000">
    <property type="entry name" value="Cytotoxic"/>
    <property type="match status" value="1"/>
</dbReference>
<dbReference type="SUPFAM" id="SSF63840">
    <property type="entry name" value="Ribonuclease domain of colicin E3"/>
    <property type="match status" value="1"/>
</dbReference>
<dbReference type="GO" id="GO:0016788">
    <property type="term" value="F:hydrolase activity, acting on ester bonds"/>
    <property type="evidence" value="ECO:0007669"/>
    <property type="project" value="InterPro"/>
</dbReference>
<dbReference type="InterPro" id="IPR025157">
    <property type="entry name" value="Hemagglutinin_rpt"/>
</dbReference>
<sequence length="2644" mass="262514">MNVAATSLDTHGGKIVGVHDVNVTATGDVNNAAGTIGSQQSGATVIAGGALANVDGLITSSGNTTTRAQSFDNTRGVIGASKAASVDTGRLTNAAGQITGDTVAVNASTLDTHGGQIVGVHDVNVTATGDVNNAAGTIGSQQGDATISAGGSLSNTSGGLIASAGNTTLTARSIDNAAGVISAAHALTLNGPLTSNAGGELNGDTVDLHVDGVLNNRAGRIVGTRVTNIDGASSVDNTGGTLGTALGDFSLAVNGTVANAGGTIASGGDTTVSAQDFDNTDGTLAAAKQATLAANSATNTRGLISANAVQVDVAQALNNASGQIASASTSKLDAANIDNTSGLISAQDTRIKTETLTNDQGAIIAGSTLALDTARISNRAGSLTSAGTATVNSSGDIDNTAGTIAANDSAIVSANNLQNAGGVVGSVTGALSVNTTGTLNNDAGTLASADATTLNADTLTNHGGTISGQRVTLTTRTTDNSNGAIVGTAGDVSVDTKQGLTNAQGVIQAADALSVDTQGASLDNRGGLMTGTTQVSVNAGQVDNSAQGAISSADTLNVHAANLVNDTGSMTAQNALTVSTDGGLSNRGGTLGSNGAATLTADNVDNDAGLIHAGGALDMNARVTSNTNTNSPGQGMEGGTVSITTTALDNTQGAIRSDQWTAVNTGTLDNSQGEIASTGALDIAATGDVTNTQGDLNGGTHANISALALTGDGTIQSQGDVNLSLQSDFANTGSVQADHDLNLNTSGDIANSGSITAGNALTVSGQNVTNTSTGVIAGQASTHVIAAQNVNNDGLINGGDTRIDAQAVTNTGRIYGDSIAVGTGTLNNDINAKGTAGVIASRGDIDLGVGTLTNREGAYILANDDLRVGGALDASGHATGSAAQVTNDSATIEAGGNLTIDAGRIDNLNSHFATATTTTSTSPQYYYMQPGSDVLLAAADTWFYLNESNHLHALMPGTINPKDTWQTQTEYWTMLLPSTQYPQARYGPPFNYDGDTTPNRSGEDVQLGKGLHSIPYPVQAGGKSWTTVYPVGLAYAPETSYPVGGGDNAQMITAPETFAYSVDNPIWSVFGVTPPPALPPEPATTCKPSDAACFAAWETAHTAYVAQYVALNDAIAAFDIDFKSRLVSNFDMLTINAQTTTEDSVTSSAPGQILAGGDLSINGSLNNDKSQLAAGGDFNGTGPQTINADALGVKRTIAEGTVISSQAQGGGRKWSSAQPFSKTLDDQVINLSILPTTASVTPGTMRSVPVASDSATGVGGALSIASGSAQGASLSGVGGAASIDSVNVAAGNAGAINAPGAVTVNAPGASALNTPATSTTAAPPPSAGPTANLGGEVIRTITPPLQLPNNALYRTQSDPGSHYLIETDPAYANFKTWISGDTMIRALNQNPDNVIKRIGDGFYEQQLVAQQVLTLTGQRFIGDYTSNEAEYKALLNGGVQAASAFNLTIGTALTDAQMAALTSDIVWLVKQTVTLADGSTQDVLTPQVYLHAHDMDVTGTGALISGKNVSIQNSGDVTNSGTIASRGVTIVSGENVSNVNGTLAGSTLIAHANTDLTNLAGKIVADNALITAGRDITIGSQSWSANGLNTTTSGIGALSTINAGNLAIGAGHDLTITASALNATGNLALAALNDVNLKTLTVSDSIQSTWDSKNQRGTSQSADVGAQIDAGGDVSIAAGHDVNATAANVVAGNALNVTAGNDINLSAGTQSRSVNEDHYSESHGFLSRTKTTTHDANASTDAIGTTLSGDTVNVAAGHDLTAKAATIAGTGDVNLSAGNNITVTTAATSSLDAHSKETKKSGFGSGGGLSFGTSSQKDTSNDTVAGEQGSLIGSTTGSVHMQAGNTLHVTGSDVIAAQDVTGIAANVTIDGSQTNRHHDETHESRTTGFSITASAPVIDAAQNTLQQGGASGRSEDSRASALHAMAAASGAYDAAGAAQDLAAGNIPDAKIELSWGTSSSKSTFSEDRTNNTGSTVTAGGTAAFVATGQGRNQGNVNIAGSDVNANNVILSAANQVNLTNSTDTDSTRSTNESKSAGVGVSVGTGGVGVDASMSKAHGNANSDSTAQNNTHVNAANNVTIVSGGDTNIIGANVNGKSVTADIGGNLNIASVQDTSTSSAQQNSSGGGFAISSSGASGSFNHSAGNASGDYRSVEEQSGIHAGADGFNLNVKGNTDLHGAVIASDATADKNTLTTGTLTFSDIANHSSYDANSFGITAGGGVGSGGNNYATHGTDSVHNSGGLLPTFASDSGSSSATTRSAISGGTINITDQDHQTQDIANLSRDTTGANGAVSKLPDVNNLLNQQSDLMSAVGAASEAASKRIGEYADGKRQDARDAAQAAKDAGDMAAYARYSADAASWDEGGSNRIALHVASGGLVGGLGGGGAGSAAQGAAGAGLAAWTAGDLNRAANGTRDALGGGDAAQLAGNVAANIIAGGLGGLVGGGTGATAASNADFYNRSTGNGEGSGSTDNSAFGWIGDQFASAGRGAANLANQFAALVNANGAQGPYLDPNDLNGPGGNSKPPAAGGAAVPAVVCVPPVCTIAVAPTPGTPGYVPGNATFNSGSDGDNARQANPSKADSPVWRELNSAGNGVKTDGKLFYEWDHTHNDIEVYNKRGVHLGSMDPVTGDMYKDAVPGRKLNNR</sequence>
<dbReference type="InterPro" id="IPR009105">
    <property type="entry name" value="Colicin_E3_ribonuclease"/>
</dbReference>
<feature type="compositionally biased region" description="Low complexity" evidence="1">
    <location>
        <begin position="2019"/>
        <end position="2039"/>
    </location>
</feature>
<evidence type="ECO:0000313" key="3">
    <source>
        <dbReference type="EMBL" id="SAL41292.1"/>
    </source>
</evidence>
<name>A0A158HA51_CABSO</name>
<dbReference type="InterPro" id="IPR010069">
    <property type="entry name" value="CdiA_FHA1_rpt"/>
</dbReference>
<feature type="region of interest" description="Disordered" evidence="1">
    <location>
        <begin position="2510"/>
        <end position="2530"/>
    </location>
</feature>
<feature type="domain" description="Colicin E3-like ribonuclease" evidence="2">
    <location>
        <begin position="2597"/>
        <end position="2641"/>
    </location>
</feature>
<feature type="region of interest" description="Disordered" evidence="1">
    <location>
        <begin position="1789"/>
        <end position="1837"/>
    </location>
</feature>
<proteinExistence type="predicted"/>
<reference evidence="3 4" key="1">
    <citation type="submission" date="2016-01" db="EMBL/GenBank/DDBJ databases">
        <authorList>
            <person name="Oliw E.H."/>
        </authorList>
    </citation>
    <scope>NUCLEOTIDE SEQUENCE [LARGE SCALE GENOMIC DNA]</scope>
    <source>
        <strain evidence="3">LMG 22029</strain>
    </source>
</reference>
<dbReference type="Gene3D" id="3.10.380.10">
    <property type="entry name" value="Colicin E3-like ribonuclease domain"/>
    <property type="match status" value="1"/>
</dbReference>
<dbReference type="GO" id="GO:0043022">
    <property type="term" value="F:ribosome binding"/>
    <property type="evidence" value="ECO:0007669"/>
    <property type="project" value="InterPro"/>
</dbReference>
<evidence type="ECO:0000256" key="1">
    <source>
        <dbReference type="SAM" id="MobiDB-lite"/>
    </source>
</evidence>